<feature type="transmembrane region" description="Helical" evidence="1">
    <location>
        <begin position="75"/>
        <end position="96"/>
    </location>
</feature>
<feature type="transmembrane region" description="Helical" evidence="1">
    <location>
        <begin position="6"/>
        <end position="23"/>
    </location>
</feature>
<protein>
    <submittedName>
        <fullName evidence="2">Uncharacterized protein</fullName>
    </submittedName>
</protein>
<proteinExistence type="predicted"/>
<accession>A0ABQ5TPJ7</accession>
<feature type="transmembrane region" description="Helical" evidence="1">
    <location>
        <begin position="51"/>
        <end position="69"/>
    </location>
</feature>
<comment type="caution">
    <text evidence="2">The sequence shown here is derived from an EMBL/GenBank/DDBJ whole genome shotgun (WGS) entry which is preliminary data.</text>
</comment>
<dbReference type="EMBL" id="BSKO01000001">
    <property type="protein sequence ID" value="GLO68117.1"/>
    <property type="molecule type" value="Genomic_DNA"/>
</dbReference>
<keyword evidence="3" id="KW-1185">Reference proteome</keyword>
<evidence type="ECO:0000256" key="1">
    <source>
        <dbReference type="SAM" id="Phobius"/>
    </source>
</evidence>
<evidence type="ECO:0000313" key="2">
    <source>
        <dbReference type="EMBL" id="GLO68117.1"/>
    </source>
</evidence>
<dbReference type="Proteomes" id="UP001275436">
    <property type="component" value="Unassembled WGS sequence"/>
</dbReference>
<organism evidence="2 3">
    <name type="scientific">Oceanobacillus kimchii</name>
    <dbReference type="NCBI Taxonomy" id="746691"/>
    <lineage>
        <taxon>Bacteria</taxon>
        <taxon>Bacillati</taxon>
        <taxon>Bacillota</taxon>
        <taxon>Bacilli</taxon>
        <taxon>Bacillales</taxon>
        <taxon>Bacillaceae</taxon>
        <taxon>Oceanobacillus</taxon>
    </lineage>
</organism>
<gene>
    <name evidence="2" type="ORF">MACH08_39010</name>
</gene>
<keyword evidence="1" id="KW-0472">Membrane</keyword>
<keyword evidence="1" id="KW-1133">Transmembrane helix</keyword>
<dbReference type="RefSeq" id="WP_215064470.1">
    <property type="nucleotide sequence ID" value="NZ_BSKO01000001.1"/>
</dbReference>
<keyword evidence="1" id="KW-0812">Transmembrane</keyword>
<evidence type="ECO:0000313" key="3">
    <source>
        <dbReference type="Proteomes" id="UP001275436"/>
    </source>
</evidence>
<name>A0ABQ5TPJ7_9BACI</name>
<sequence>MSILFYFIAPFMAATIMHTIMHARSKNTEKVNRGFVFNHYKLTYRRRMIRSLWNIPIFILIYLGIYWITDLNSTEYIILGMMFILLGLLDFLYNFVKWQKHEKEISFSER</sequence>
<reference evidence="2 3" key="1">
    <citation type="submission" date="2023-02" db="EMBL/GenBank/DDBJ databases">
        <title>Oceanobacillus kimchii IFOP_LL358 isolated form Alexandrium catenella lab strain.</title>
        <authorList>
            <person name="Gajardo G."/>
            <person name="Ueki S."/>
            <person name="Maruyama F."/>
        </authorList>
    </citation>
    <scope>NUCLEOTIDE SEQUENCE [LARGE SCALE GENOMIC DNA]</scope>
    <source>
        <strain evidence="2 3">IFOP_LL358</strain>
    </source>
</reference>